<dbReference type="AlphaFoldDB" id="A0AAD9J7N7"/>
<comment type="function">
    <text evidence="6">Component of the Mediator complex, a coactivator involved in the regulated transcription of nearly all RNA polymerase II-dependent genes. Mediator functions as a bridge to convey information from gene-specific regulatory proteins to the basal RNA polymerase II transcription machinery. Mediator is recruited to promoters by direct interactions with regulatory proteins and serves as a scaffold for the assembly of a functional pre-initiation complex with RNA polymerase II and the general transcription factors.</text>
</comment>
<feature type="compositionally biased region" description="Low complexity" evidence="7">
    <location>
        <begin position="119"/>
        <end position="129"/>
    </location>
</feature>
<evidence type="ECO:0000313" key="8">
    <source>
        <dbReference type="EMBL" id="KAK2147390.1"/>
    </source>
</evidence>
<gene>
    <name evidence="6" type="primary">MED11</name>
    <name evidence="8" type="ORF">LSH36_555g01002</name>
</gene>
<dbReference type="Pfam" id="PF10280">
    <property type="entry name" value="Med11"/>
    <property type="match status" value="1"/>
</dbReference>
<evidence type="ECO:0000256" key="6">
    <source>
        <dbReference type="RuleBase" id="RU364147"/>
    </source>
</evidence>
<sequence>MSSPSDNLQQLEAIEQQVSSALQSAGLALLELSKDKPSVRQVENHSTNYMKTLDAIETGLSRHIHYLTQCSTGQPHEGSGYAAQKDLHMARFRWEHVHSRLNELEKLKTEHLRQESLQRSRSQTSQLRQDNVQRSLAQNVKRPTSLQATQQGAGQPMAGLFETNN</sequence>
<protein>
    <recommendedName>
        <fullName evidence="3 6">Mediator of RNA polymerase II transcription subunit 11</fullName>
    </recommendedName>
    <alternativeName>
        <fullName evidence="5 6">Mediator complex subunit 11</fullName>
    </alternativeName>
</protein>
<comment type="similarity">
    <text evidence="2 6">Belongs to the Mediator complex subunit 11 family.</text>
</comment>
<evidence type="ECO:0000256" key="3">
    <source>
        <dbReference type="ARBA" id="ARBA00019621"/>
    </source>
</evidence>
<organism evidence="8 9">
    <name type="scientific">Paralvinella palmiformis</name>
    <dbReference type="NCBI Taxonomy" id="53620"/>
    <lineage>
        <taxon>Eukaryota</taxon>
        <taxon>Metazoa</taxon>
        <taxon>Spiralia</taxon>
        <taxon>Lophotrochozoa</taxon>
        <taxon>Annelida</taxon>
        <taxon>Polychaeta</taxon>
        <taxon>Sedentaria</taxon>
        <taxon>Canalipalpata</taxon>
        <taxon>Terebellida</taxon>
        <taxon>Terebelliformia</taxon>
        <taxon>Alvinellidae</taxon>
        <taxon>Paralvinella</taxon>
    </lineage>
</organism>
<keyword evidence="6" id="KW-0010">Activator</keyword>
<dbReference type="Proteomes" id="UP001208570">
    <property type="component" value="Unassembled WGS sequence"/>
</dbReference>
<dbReference type="GO" id="GO:0006357">
    <property type="term" value="P:regulation of transcription by RNA polymerase II"/>
    <property type="evidence" value="ECO:0007669"/>
    <property type="project" value="InterPro"/>
</dbReference>
<keyword evidence="6" id="KW-0805">Transcription regulation</keyword>
<evidence type="ECO:0000313" key="9">
    <source>
        <dbReference type="Proteomes" id="UP001208570"/>
    </source>
</evidence>
<dbReference type="PANTHER" id="PTHR22890">
    <property type="entry name" value="MEDIATOR OF RNA POLYMERASE II TRANSCRIPTION SUBUNIT 11"/>
    <property type="match status" value="1"/>
</dbReference>
<name>A0AAD9J7N7_9ANNE</name>
<evidence type="ECO:0000256" key="1">
    <source>
        <dbReference type="ARBA" id="ARBA00004123"/>
    </source>
</evidence>
<keyword evidence="6" id="KW-0804">Transcription</keyword>
<dbReference type="GO" id="GO:0016592">
    <property type="term" value="C:mediator complex"/>
    <property type="evidence" value="ECO:0007669"/>
    <property type="project" value="InterPro"/>
</dbReference>
<feature type="region of interest" description="Disordered" evidence="7">
    <location>
        <begin position="112"/>
        <end position="165"/>
    </location>
</feature>
<keyword evidence="9" id="KW-1185">Reference proteome</keyword>
<keyword evidence="4 6" id="KW-0539">Nucleus</keyword>
<evidence type="ECO:0000256" key="5">
    <source>
        <dbReference type="ARBA" id="ARBA00032011"/>
    </source>
</evidence>
<comment type="subcellular location">
    <subcellularLocation>
        <location evidence="1 6">Nucleus</location>
    </subcellularLocation>
</comment>
<dbReference type="Gene3D" id="1.10.287.3490">
    <property type="match status" value="1"/>
</dbReference>
<evidence type="ECO:0000256" key="4">
    <source>
        <dbReference type="ARBA" id="ARBA00023242"/>
    </source>
</evidence>
<feature type="compositionally biased region" description="Polar residues" evidence="7">
    <location>
        <begin position="130"/>
        <end position="153"/>
    </location>
</feature>
<evidence type="ECO:0000256" key="7">
    <source>
        <dbReference type="SAM" id="MobiDB-lite"/>
    </source>
</evidence>
<comment type="caution">
    <text evidence="8">The sequence shown here is derived from an EMBL/GenBank/DDBJ whole genome shotgun (WGS) entry which is preliminary data.</text>
</comment>
<accession>A0AAD9J7N7</accession>
<evidence type="ECO:0000256" key="2">
    <source>
        <dbReference type="ARBA" id="ARBA00008186"/>
    </source>
</evidence>
<dbReference type="InterPro" id="IPR019404">
    <property type="entry name" value="Mediator_Med11"/>
</dbReference>
<comment type="subunit">
    <text evidence="6">Component of the Mediator complex.</text>
</comment>
<dbReference type="GO" id="GO:0003712">
    <property type="term" value="F:transcription coregulator activity"/>
    <property type="evidence" value="ECO:0007669"/>
    <property type="project" value="InterPro"/>
</dbReference>
<reference evidence="8" key="1">
    <citation type="journal article" date="2023" name="Mol. Biol. Evol.">
        <title>Third-Generation Sequencing Reveals the Adaptive Role of the Epigenome in Three Deep-Sea Polychaetes.</title>
        <authorList>
            <person name="Perez M."/>
            <person name="Aroh O."/>
            <person name="Sun Y."/>
            <person name="Lan Y."/>
            <person name="Juniper S.K."/>
            <person name="Young C.R."/>
            <person name="Angers B."/>
            <person name="Qian P.Y."/>
        </authorList>
    </citation>
    <scope>NUCLEOTIDE SEQUENCE</scope>
    <source>
        <strain evidence="8">P08H-3</strain>
    </source>
</reference>
<proteinExistence type="inferred from homology"/>
<dbReference type="EMBL" id="JAODUP010000555">
    <property type="protein sequence ID" value="KAK2147390.1"/>
    <property type="molecule type" value="Genomic_DNA"/>
</dbReference>